<evidence type="ECO:0000256" key="1">
    <source>
        <dbReference type="ARBA" id="ARBA00004401"/>
    </source>
</evidence>
<keyword evidence="7 8" id="KW-0131">Cell cycle</keyword>
<comment type="similarity">
    <text evidence="8">Belongs to the FtsL family.</text>
</comment>
<dbReference type="NCBIfam" id="TIGR02209">
    <property type="entry name" value="ftsL_broad"/>
    <property type="match status" value="1"/>
</dbReference>
<dbReference type="EMBL" id="JACHHY010000012">
    <property type="protein sequence ID" value="MBB5018846.1"/>
    <property type="molecule type" value="Genomic_DNA"/>
</dbReference>
<evidence type="ECO:0000313" key="12">
    <source>
        <dbReference type="Proteomes" id="UP000575898"/>
    </source>
</evidence>
<evidence type="ECO:0000256" key="4">
    <source>
        <dbReference type="ARBA" id="ARBA00022692"/>
    </source>
</evidence>
<comment type="subunit">
    <text evidence="8">Part of a complex composed of FtsB, FtsL and FtsQ.</text>
</comment>
<evidence type="ECO:0000256" key="5">
    <source>
        <dbReference type="ARBA" id="ARBA00022989"/>
    </source>
</evidence>
<dbReference type="InterPro" id="IPR011922">
    <property type="entry name" value="Cell_div_FtsL"/>
</dbReference>
<evidence type="ECO:0000313" key="11">
    <source>
        <dbReference type="EMBL" id="MBB5018846.1"/>
    </source>
</evidence>
<keyword evidence="2 8" id="KW-1003">Cell membrane</keyword>
<dbReference type="Pfam" id="PF04999">
    <property type="entry name" value="FtsL"/>
    <property type="match status" value="1"/>
</dbReference>
<dbReference type="PANTHER" id="PTHR37479">
    <property type="entry name" value="CELL DIVISION PROTEIN FTSL"/>
    <property type="match status" value="1"/>
</dbReference>
<gene>
    <name evidence="8" type="primary">ftsL</name>
    <name evidence="11" type="ORF">HNQ59_002143</name>
</gene>
<evidence type="ECO:0000256" key="8">
    <source>
        <dbReference type="HAMAP-Rule" id="MF_00910"/>
    </source>
</evidence>
<comment type="function">
    <text evidence="8">Essential cell division protein. May link together the upstream cell division proteins, which are predominantly cytoplasmic, with the downstream cell division proteins, which are predominantly periplasmic.</text>
</comment>
<protein>
    <recommendedName>
        <fullName evidence="8 9">Cell division protein FtsL</fullName>
    </recommendedName>
</protein>
<keyword evidence="6 8" id="KW-0472">Membrane</keyword>
<organism evidence="11 12">
    <name type="scientific">Chitinivorax tropicus</name>
    <dbReference type="NCBI Taxonomy" id="714531"/>
    <lineage>
        <taxon>Bacteria</taxon>
        <taxon>Pseudomonadati</taxon>
        <taxon>Pseudomonadota</taxon>
        <taxon>Betaproteobacteria</taxon>
        <taxon>Chitinivorax</taxon>
    </lineage>
</organism>
<evidence type="ECO:0000256" key="2">
    <source>
        <dbReference type="ARBA" id="ARBA00022475"/>
    </source>
</evidence>
<comment type="caution">
    <text evidence="11">The sequence shown here is derived from an EMBL/GenBank/DDBJ whole genome shotgun (WGS) entry which is preliminary data.</text>
</comment>
<evidence type="ECO:0000256" key="9">
    <source>
        <dbReference type="NCBIfam" id="TIGR02209"/>
    </source>
</evidence>
<proteinExistence type="inferred from homology"/>
<evidence type="ECO:0000256" key="3">
    <source>
        <dbReference type="ARBA" id="ARBA00022618"/>
    </source>
</evidence>
<dbReference type="HAMAP" id="MF_00910">
    <property type="entry name" value="FtsL"/>
    <property type="match status" value="1"/>
</dbReference>
<dbReference type="GO" id="GO:0005886">
    <property type="term" value="C:plasma membrane"/>
    <property type="evidence" value="ECO:0007669"/>
    <property type="project" value="UniProtKB-SubCell"/>
</dbReference>
<dbReference type="RefSeq" id="WP_184038768.1">
    <property type="nucleotide sequence ID" value="NZ_JACHHY010000012.1"/>
</dbReference>
<keyword evidence="5 8" id="KW-1133">Transmembrane helix</keyword>
<keyword evidence="12" id="KW-1185">Reference proteome</keyword>
<dbReference type="Proteomes" id="UP000575898">
    <property type="component" value="Unassembled WGS sequence"/>
</dbReference>
<dbReference type="AlphaFoldDB" id="A0A840MQX6"/>
<evidence type="ECO:0000256" key="6">
    <source>
        <dbReference type="ARBA" id="ARBA00023136"/>
    </source>
</evidence>
<dbReference type="PANTHER" id="PTHR37479:SF1">
    <property type="entry name" value="CELL DIVISION PROTEIN FTSL"/>
    <property type="match status" value="1"/>
</dbReference>
<comment type="subcellular location">
    <subcellularLocation>
        <location evidence="8">Cell inner membrane</location>
        <topology evidence="8">Single-pass type II membrane protein</topology>
    </subcellularLocation>
    <subcellularLocation>
        <location evidence="1">Cell membrane</location>
        <topology evidence="1">Single-pass type II membrane protein</topology>
    </subcellularLocation>
    <text evidence="8">Localizes to the division septum where it forms a ring structure.</text>
</comment>
<keyword evidence="4 8" id="KW-0812">Transmembrane</keyword>
<accession>A0A840MQX6</accession>
<dbReference type="GO" id="GO:0032153">
    <property type="term" value="C:cell division site"/>
    <property type="evidence" value="ECO:0007669"/>
    <property type="project" value="UniProtKB-UniRule"/>
</dbReference>
<dbReference type="GO" id="GO:0043093">
    <property type="term" value="P:FtsZ-dependent cytokinesis"/>
    <property type="evidence" value="ECO:0007669"/>
    <property type="project" value="UniProtKB-UniRule"/>
</dbReference>
<evidence type="ECO:0000256" key="10">
    <source>
        <dbReference type="SAM" id="MobiDB-lite"/>
    </source>
</evidence>
<reference evidence="11 12" key="1">
    <citation type="submission" date="2020-08" db="EMBL/GenBank/DDBJ databases">
        <title>Genomic Encyclopedia of Type Strains, Phase IV (KMG-IV): sequencing the most valuable type-strain genomes for metagenomic binning, comparative biology and taxonomic classification.</title>
        <authorList>
            <person name="Goeker M."/>
        </authorList>
    </citation>
    <scope>NUCLEOTIDE SEQUENCE [LARGE SCALE GENOMIC DNA]</scope>
    <source>
        <strain evidence="11 12">DSM 27165</strain>
    </source>
</reference>
<feature type="region of interest" description="Disordered" evidence="10">
    <location>
        <begin position="91"/>
        <end position="116"/>
    </location>
</feature>
<keyword evidence="3 8" id="KW-0132">Cell division</keyword>
<name>A0A840MQX6_9PROT</name>
<sequence>MTRLNLLLLIVLITCALSVVTSQHKARKLYIELQKAQSLAKQLDVEWGQLQLEQSTWAMHSRIESIAQKQLNMHVADSTRTQVVPLTPSRTVPQAKAVPRTEEVPAQPVPDAARTQ</sequence>
<evidence type="ECO:0000256" key="7">
    <source>
        <dbReference type="ARBA" id="ARBA00023306"/>
    </source>
</evidence>
<keyword evidence="8" id="KW-0997">Cell inner membrane</keyword>